<keyword evidence="12" id="KW-1185">Reference proteome</keyword>
<feature type="binding site" evidence="9">
    <location>
        <position position="9"/>
    </location>
    <ligand>
        <name>a divalent metal cation</name>
        <dbReference type="ChEBI" id="CHEBI:60240"/>
    </ligand>
</feature>
<dbReference type="NCBIfam" id="NF001490">
    <property type="entry name" value="PRK00346.1-4"/>
    <property type="match status" value="1"/>
</dbReference>
<keyword evidence="6 9" id="KW-0479">Metal-binding</keyword>
<organism evidence="11 12">
    <name type="scientific">Alkalithermobacter paradoxus</name>
    <dbReference type="NCBI Taxonomy" id="29349"/>
    <lineage>
        <taxon>Bacteria</taxon>
        <taxon>Bacillati</taxon>
        <taxon>Bacillota</taxon>
        <taxon>Clostridia</taxon>
        <taxon>Peptostreptococcales</taxon>
        <taxon>Tepidibacteraceae</taxon>
        <taxon>Alkalithermobacter</taxon>
    </lineage>
</organism>
<proteinExistence type="inferred from homology"/>
<evidence type="ECO:0000256" key="7">
    <source>
        <dbReference type="ARBA" id="ARBA00022741"/>
    </source>
</evidence>
<dbReference type="FunFam" id="3.40.1210.10:FF:000001">
    <property type="entry name" value="5'/3'-nucleotidase SurE"/>
    <property type="match status" value="1"/>
</dbReference>
<dbReference type="GO" id="GO:0005737">
    <property type="term" value="C:cytoplasm"/>
    <property type="evidence" value="ECO:0007669"/>
    <property type="project" value="UniProtKB-SubCell"/>
</dbReference>
<dbReference type="Gene3D" id="3.40.1210.10">
    <property type="entry name" value="Survival protein SurE-like phosphatase/nucleotidase"/>
    <property type="match status" value="1"/>
</dbReference>
<comment type="cofactor">
    <cofactor evidence="2">
        <name>Mg(2+)</name>
        <dbReference type="ChEBI" id="CHEBI:18420"/>
    </cofactor>
</comment>
<dbReference type="NCBIfam" id="TIGR00087">
    <property type="entry name" value="surE"/>
    <property type="match status" value="1"/>
</dbReference>
<dbReference type="GO" id="GO:0004309">
    <property type="term" value="F:exopolyphosphatase activity"/>
    <property type="evidence" value="ECO:0007669"/>
    <property type="project" value="TreeGrafter"/>
</dbReference>
<comment type="function">
    <text evidence="9">Nucleotidase that shows phosphatase activity on nucleoside 5'-monophosphates.</text>
</comment>
<gene>
    <name evidence="9 11" type="primary">surE</name>
    <name evidence="11" type="ORF">CLOTH_04920</name>
</gene>
<evidence type="ECO:0000256" key="8">
    <source>
        <dbReference type="ARBA" id="ARBA00022801"/>
    </source>
</evidence>
<evidence type="ECO:0000313" key="11">
    <source>
        <dbReference type="EMBL" id="OPJ57209.1"/>
    </source>
</evidence>
<evidence type="ECO:0000256" key="1">
    <source>
        <dbReference type="ARBA" id="ARBA00000815"/>
    </source>
</evidence>
<evidence type="ECO:0000256" key="2">
    <source>
        <dbReference type="ARBA" id="ARBA00001946"/>
    </source>
</evidence>
<sequence length="259" mass="28729">MNILITNDDGVYADGIFELANKVKAIANVYVVAPDSEKSAIGHAITIHNPLMVKKVNFRNTDIDAYAVSGTPADCVKLGIEAILEDIHIDLVLSGINNGPNLGTDVIYSGTVSGAMEGLVQNKPSIAISYDGKNISSKEYEKGAEYVVQFIDKIKDNLTMLDDTMININIPDIRDTKINGFKVTQLGIRRYENTFEKRIDPRGNIYYWLGGKTVELEQDENSDVTAIKNGFIAITPLKYDLTHYDRIGRIMKEIQPLDI</sequence>
<dbReference type="GO" id="GO:0008253">
    <property type="term" value="F:5'-nucleotidase activity"/>
    <property type="evidence" value="ECO:0007669"/>
    <property type="project" value="UniProtKB-UniRule"/>
</dbReference>
<comment type="cofactor">
    <cofactor evidence="9">
        <name>a divalent metal cation</name>
        <dbReference type="ChEBI" id="CHEBI:60240"/>
    </cofactor>
    <text evidence="9">Binds 1 divalent metal cation per subunit.</text>
</comment>
<feature type="binding site" evidence="9">
    <location>
        <position position="39"/>
    </location>
    <ligand>
        <name>a divalent metal cation</name>
        <dbReference type="ChEBI" id="CHEBI:60240"/>
    </ligand>
</feature>
<dbReference type="InterPro" id="IPR030048">
    <property type="entry name" value="SurE"/>
</dbReference>
<reference evidence="11 12" key="1">
    <citation type="submission" date="2017-03" db="EMBL/GenBank/DDBJ databases">
        <title>Genome sequence of Clostridium thermoalcaliphilum DSM 7309.</title>
        <authorList>
            <person name="Poehlein A."/>
            <person name="Daniel R."/>
        </authorList>
    </citation>
    <scope>NUCLEOTIDE SEQUENCE [LARGE SCALE GENOMIC DNA]</scope>
    <source>
        <strain evidence="11 12">DSM 7309</strain>
    </source>
</reference>
<dbReference type="PANTHER" id="PTHR30457:SF12">
    <property type="entry name" value="5'_3'-NUCLEOTIDASE SURE"/>
    <property type="match status" value="1"/>
</dbReference>
<dbReference type="Proteomes" id="UP000190140">
    <property type="component" value="Unassembled WGS sequence"/>
</dbReference>
<evidence type="ECO:0000256" key="9">
    <source>
        <dbReference type="HAMAP-Rule" id="MF_00060"/>
    </source>
</evidence>
<keyword evidence="7 9" id="KW-0547">Nucleotide-binding</keyword>
<dbReference type="InterPro" id="IPR002828">
    <property type="entry name" value="SurE-like_Pase/nucleotidase"/>
</dbReference>
<dbReference type="InterPro" id="IPR036523">
    <property type="entry name" value="SurE-like_sf"/>
</dbReference>
<comment type="caution">
    <text evidence="11">The sequence shown here is derived from an EMBL/GenBank/DDBJ whole genome shotgun (WGS) entry which is preliminary data.</text>
</comment>
<name>A0A1V4IBB1_9FIRM</name>
<evidence type="ECO:0000256" key="3">
    <source>
        <dbReference type="ARBA" id="ARBA00004496"/>
    </source>
</evidence>
<protein>
    <recommendedName>
        <fullName evidence="9">5'-nucleotidase SurE</fullName>
        <ecNumber evidence="9">3.1.3.5</ecNumber>
    </recommendedName>
    <alternativeName>
        <fullName evidence="9">Nucleoside 5'-monophosphate phosphohydrolase</fullName>
    </alternativeName>
</protein>
<dbReference type="PANTHER" id="PTHR30457">
    <property type="entry name" value="5'-NUCLEOTIDASE SURE"/>
    <property type="match status" value="1"/>
</dbReference>
<dbReference type="GO" id="GO:0046872">
    <property type="term" value="F:metal ion binding"/>
    <property type="evidence" value="ECO:0007669"/>
    <property type="project" value="UniProtKB-UniRule"/>
</dbReference>
<dbReference type="NCBIfam" id="NF001492">
    <property type="entry name" value="PRK00346.2-2"/>
    <property type="match status" value="1"/>
</dbReference>
<accession>A0A1V4IBB1</accession>
<feature type="domain" description="Survival protein SurE-like phosphatase/nucleotidase" evidence="10">
    <location>
        <begin position="3"/>
        <end position="192"/>
    </location>
</feature>
<dbReference type="EMBL" id="MZGW01000001">
    <property type="protein sequence ID" value="OPJ57209.1"/>
    <property type="molecule type" value="Genomic_DNA"/>
</dbReference>
<evidence type="ECO:0000256" key="5">
    <source>
        <dbReference type="ARBA" id="ARBA00022490"/>
    </source>
</evidence>
<comment type="subcellular location">
    <subcellularLocation>
        <location evidence="3 9">Cytoplasm</location>
    </subcellularLocation>
</comment>
<dbReference type="STRING" id="29349.CLOTH_04920"/>
<keyword evidence="5 9" id="KW-0963">Cytoplasm</keyword>
<dbReference type="AlphaFoldDB" id="A0A1V4IBB1"/>
<dbReference type="GO" id="GO:0008254">
    <property type="term" value="F:3'-nucleotidase activity"/>
    <property type="evidence" value="ECO:0007669"/>
    <property type="project" value="TreeGrafter"/>
</dbReference>
<dbReference type="HAMAP" id="MF_00060">
    <property type="entry name" value="SurE"/>
    <property type="match status" value="1"/>
</dbReference>
<evidence type="ECO:0000256" key="6">
    <source>
        <dbReference type="ARBA" id="ARBA00022723"/>
    </source>
</evidence>
<comment type="similarity">
    <text evidence="4 9">Belongs to the SurE nucleotidase family.</text>
</comment>
<keyword evidence="8 9" id="KW-0378">Hydrolase</keyword>
<evidence type="ECO:0000256" key="4">
    <source>
        <dbReference type="ARBA" id="ARBA00011062"/>
    </source>
</evidence>
<dbReference type="GO" id="GO:0000166">
    <property type="term" value="F:nucleotide binding"/>
    <property type="evidence" value="ECO:0007669"/>
    <property type="project" value="UniProtKB-KW"/>
</dbReference>
<dbReference type="Pfam" id="PF01975">
    <property type="entry name" value="SurE"/>
    <property type="match status" value="1"/>
</dbReference>
<dbReference type="RefSeq" id="WP_079410877.1">
    <property type="nucleotide sequence ID" value="NZ_MZGW01000001.1"/>
</dbReference>
<evidence type="ECO:0000313" key="12">
    <source>
        <dbReference type="Proteomes" id="UP000190140"/>
    </source>
</evidence>
<evidence type="ECO:0000259" key="10">
    <source>
        <dbReference type="Pfam" id="PF01975"/>
    </source>
</evidence>
<dbReference type="OrthoDB" id="9780815at2"/>
<comment type="catalytic activity">
    <reaction evidence="1 9">
        <text>a ribonucleoside 5'-phosphate + H2O = a ribonucleoside + phosphate</text>
        <dbReference type="Rhea" id="RHEA:12484"/>
        <dbReference type="ChEBI" id="CHEBI:15377"/>
        <dbReference type="ChEBI" id="CHEBI:18254"/>
        <dbReference type="ChEBI" id="CHEBI:43474"/>
        <dbReference type="ChEBI" id="CHEBI:58043"/>
        <dbReference type="EC" id="3.1.3.5"/>
    </reaction>
</comment>
<feature type="binding site" evidence="9">
    <location>
        <position position="97"/>
    </location>
    <ligand>
        <name>a divalent metal cation</name>
        <dbReference type="ChEBI" id="CHEBI:60240"/>
    </ligand>
</feature>
<feature type="binding site" evidence="9">
    <location>
        <position position="8"/>
    </location>
    <ligand>
        <name>a divalent metal cation</name>
        <dbReference type="ChEBI" id="CHEBI:60240"/>
    </ligand>
</feature>
<dbReference type="SUPFAM" id="SSF64167">
    <property type="entry name" value="SurE-like"/>
    <property type="match status" value="1"/>
</dbReference>
<dbReference type="EC" id="3.1.3.5" evidence="9"/>